<dbReference type="AlphaFoldDB" id="A0A3D8SAZ3"/>
<organism evidence="5 6">
    <name type="scientific">Coleophoma crateriformis</name>
    <dbReference type="NCBI Taxonomy" id="565419"/>
    <lineage>
        <taxon>Eukaryota</taxon>
        <taxon>Fungi</taxon>
        <taxon>Dikarya</taxon>
        <taxon>Ascomycota</taxon>
        <taxon>Pezizomycotina</taxon>
        <taxon>Leotiomycetes</taxon>
        <taxon>Helotiales</taxon>
        <taxon>Dermateaceae</taxon>
        <taxon>Coleophoma</taxon>
    </lineage>
</organism>
<evidence type="ECO:0000313" key="5">
    <source>
        <dbReference type="EMBL" id="RDW83321.1"/>
    </source>
</evidence>
<accession>A0A3D8SAZ3</accession>
<dbReference type="OrthoDB" id="5585464at2759"/>
<dbReference type="PANTHER" id="PTHR12133:SF1">
    <property type="entry name" value="TRNA (ADENINE(58)-N(1))-METHYLTRANSFERASE, MITOCHONDRIAL"/>
    <property type="match status" value="1"/>
</dbReference>
<dbReference type="Gene3D" id="3.40.50.150">
    <property type="entry name" value="Vaccinia Virus protein VP39"/>
    <property type="match status" value="1"/>
</dbReference>
<evidence type="ECO:0000256" key="2">
    <source>
        <dbReference type="ARBA" id="ARBA00015963"/>
    </source>
</evidence>
<feature type="compositionally biased region" description="Acidic residues" evidence="4">
    <location>
        <begin position="379"/>
        <end position="389"/>
    </location>
</feature>
<dbReference type="PANTHER" id="PTHR12133">
    <property type="entry name" value="TRNA (ADENINE(58)-N(1))-METHYLTRANSFERASE"/>
    <property type="match status" value="1"/>
</dbReference>
<evidence type="ECO:0000256" key="1">
    <source>
        <dbReference type="ARBA" id="ARBA00012796"/>
    </source>
</evidence>
<proteinExistence type="predicted"/>
<dbReference type="PROSITE" id="PS51620">
    <property type="entry name" value="SAM_TRM61"/>
    <property type="match status" value="1"/>
</dbReference>
<dbReference type="InterPro" id="IPR029063">
    <property type="entry name" value="SAM-dependent_MTases_sf"/>
</dbReference>
<protein>
    <recommendedName>
        <fullName evidence="2">tRNA (adenine(58)-N(1))-methyltransferase catalytic subunit TRM61</fullName>
        <ecNumber evidence="1">2.1.1.220</ecNumber>
    </recommendedName>
    <alternativeName>
        <fullName evidence="3">tRNA(m1A58)-methyltransferase subunit TRM61</fullName>
    </alternativeName>
</protein>
<dbReference type="SUPFAM" id="SSF53335">
    <property type="entry name" value="S-adenosyl-L-methionine-dependent methyltransferases"/>
    <property type="match status" value="1"/>
</dbReference>
<evidence type="ECO:0000256" key="3">
    <source>
        <dbReference type="ARBA" id="ARBA00033309"/>
    </source>
</evidence>
<dbReference type="GO" id="GO:0005739">
    <property type="term" value="C:mitochondrion"/>
    <property type="evidence" value="ECO:0007669"/>
    <property type="project" value="TreeGrafter"/>
</dbReference>
<dbReference type="EMBL" id="PDLN01000006">
    <property type="protein sequence ID" value="RDW83321.1"/>
    <property type="molecule type" value="Genomic_DNA"/>
</dbReference>
<name>A0A3D8SAZ3_9HELO</name>
<comment type="caution">
    <text evidence="5">The sequence shown here is derived from an EMBL/GenBank/DDBJ whole genome shotgun (WGS) entry which is preliminary data.</text>
</comment>
<dbReference type="Proteomes" id="UP000256328">
    <property type="component" value="Unassembled WGS sequence"/>
</dbReference>
<dbReference type="GO" id="GO:0160107">
    <property type="term" value="F:tRNA (adenine(58)-N1)-methyltransferase activity"/>
    <property type="evidence" value="ECO:0007669"/>
    <property type="project" value="UniProtKB-EC"/>
</dbReference>
<keyword evidence="6" id="KW-1185">Reference proteome</keyword>
<evidence type="ECO:0000313" key="6">
    <source>
        <dbReference type="Proteomes" id="UP000256328"/>
    </source>
</evidence>
<gene>
    <name evidence="5" type="ORF">BP5796_04812</name>
</gene>
<evidence type="ECO:0000256" key="4">
    <source>
        <dbReference type="SAM" id="MobiDB-lite"/>
    </source>
</evidence>
<sequence>MTSLQRFTTAARKSRNPAAGVCWACATRAYTKYVIKENDIVVLKKSTSDDRIEPILSKPLKYGTNVKTPVGSIPADEIIGKSWRDVVVKSKGKKETAYRILQPSMGQFVELYPRIVTPIYPRDANLIVSLLDLHPTAPNEANEDDRLEIFEAGTGHGGLTLHLAKAIHAANTAAPPIPPRRQAEAVTPPVTENDIDAVAPPKSIEQIEAEQADATEEAYKNWMHKRRAVIHTLDAAEAHSLHAQRVVRNFRDGIYFPHVDFHVGGIPEYLTSRLADTKEAFLEHAILDLPSIHDYLEIVGKALRPNGILITFCPSITQVLSCVHEVKDKKLPFLLEKVLETGISAGVGGREWDVRTVRPKALVKAEVAAREQLGDVDESLDSLDEDAQADAEPATESSRGWEAVCRPKVAARVTGGGFVGVWRRME</sequence>
<reference evidence="5 6" key="1">
    <citation type="journal article" date="2018" name="IMA Fungus">
        <title>IMA Genome-F 9: Draft genome sequence of Annulohypoxylon stygium, Aspergillus mulundensis, Berkeleyomyces basicola (syn. Thielaviopsis basicola), Ceratocystis smalleyi, two Cercospora beticola strains, Coleophoma cylindrospora, Fusarium fracticaudum, Phialophora cf. hyalina, and Morchella septimelata.</title>
        <authorList>
            <person name="Wingfield B.D."/>
            <person name="Bills G.F."/>
            <person name="Dong Y."/>
            <person name="Huang W."/>
            <person name="Nel W.J."/>
            <person name="Swalarsk-Parry B.S."/>
            <person name="Vaghefi N."/>
            <person name="Wilken P.M."/>
            <person name="An Z."/>
            <person name="de Beer Z.W."/>
            <person name="De Vos L."/>
            <person name="Chen L."/>
            <person name="Duong T.A."/>
            <person name="Gao Y."/>
            <person name="Hammerbacher A."/>
            <person name="Kikkert J.R."/>
            <person name="Li Y."/>
            <person name="Li H."/>
            <person name="Li K."/>
            <person name="Li Q."/>
            <person name="Liu X."/>
            <person name="Ma X."/>
            <person name="Naidoo K."/>
            <person name="Pethybridge S.J."/>
            <person name="Sun J."/>
            <person name="Steenkamp E.T."/>
            <person name="van der Nest M.A."/>
            <person name="van Wyk S."/>
            <person name="Wingfield M.J."/>
            <person name="Xiong C."/>
            <person name="Yue Q."/>
            <person name="Zhang X."/>
        </authorList>
    </citation>
    <scope>NUCLEOTIDE SEQUENCE [LARGE SCALE GENOMIC DNA]</scope>
    <source>
        <strain evidence="5 6">BP5796</strain>
    </source>
</reference>
<dbReference type="GO" id="GO:0031515">
    <property type="term" value="C:tRNA (m1A) methyltransferase complex"/>
    <property type="evidence" value="ECO:0007669"/>
    <property type="project" value="InterPro"/>
</dbReference>
<dbReference type="GO" id="GO:0030488">
    <property type="term" value="P:tRNA methylation"/>
    <property type="evidence" value="ECO:0007669"/>
    <property type="project" value="InterPro"/>
</dbReference>
<feature type="region of interest" description="Disordered" evidence="4">
    <location>
        <begin position="379"/>
        <end position="400"/>
    </location>
</feature>
<dbReference type="InterPro" id="IPR014816">
    <property type="entry name" value="tRNA_MeTrfase_Gcd14"/>
</dbReference>
<dbReference type="EC" id="2.1.1.220" evidence="1"/>